<feature type="region of interest" description="Disordered" evidence="5">
    <location>
        <begin position="422"/>
        <end position="470"/>
    </location>
</feature>
<evidence type="ECO:0000256" key="4">
    <source>
        <dbReference type="SAM" id="Coils"/>
    </source>
</evidence>
<evidence type="ECO:0008006" key="8">
    <source>
        <dbReference type="Google" id="ProtNLM"/>
    </source>
</evidence>
<feature type="compositionally biased region" description="Basic and acidic residues" evidence="5">
    <location>
        <begin position="638"/>
        <end position="655"/>
    </location>
</feature>
<dbReference type="PROSITE" id="PS50297">
    <property type="entry name" value="ANK_REP_REGION"/>
    <property type="match status" value="4"/>
</dbReference>
<feature type="compositionally biased region" description="Basic residues" evidence="5">
    <location>
        <begin position="664"/>
        <end position="677"/>
    </location>
</feature>
<feature type="region of interest" description="Disordered" evidence="5">
    <location>
        <begin position="918"/>
        <end position="941"/>
    </location>
</feature>
<feature type="region of interest" description="Disordered" evidence="5">
    <location>
        <begin position="1"/>
        <end position="54"/>
    </location>
</feature>
<evidence type="ECO:0000313" key="7">
    <source>
        <dbReference type="Proteomes" id="UP001295684"/>
    </source>
</evidence>
<feature type="repeat" description="ANK" evidence="3">
    <location>
        <begin position="210"/>
        <end position="242"/>
    </location>
</feature>
<feature type="coiled-coil region" evidence="4">
    <location>
        <begin position="60"/>
        <end position="87"/>
    </location>
</feature>
<evidence type="ECO:0000256" key="2">
    <source>
        <dbReference type="ARBA" id="ARBA00023043"/>
    </source>
</evidence>
<feature type="region of interest" description="Disordered" evidence="5">
    <location>
        <begin position="733"/>
        <end position="822"/>
    </location>
</feature>
<dbReference type="InterPro" id="IPR002110">
    <property type="entry name" value="Ankyrin_rpt"/>
</dbReference>
<protein>
    <recommendedName>
        <fullName evidence="8">Ankyrin repeat protein</fullName>
    </recommendedName>
</protein>
<feature type="region of interest" description="Disordered" evidence="5">
    <location>
        <begin position="603"/>
        <end position="712"/>
    </location>
</feature>
<evidence type="ECO:0000256" key="3">
    <source>
        <dbReference type="PROSITE-ProRule" id="PRU00023"/>
    </source>
</evidence>
<feature type="compositionally biased region" description="Basic and acidic residues" evidence="5">
    <location>
        <begin position="808"/>
        <end position="822"/>
    </location>
</feature>
<feature type="compositionally biased region" description="Polar residues" evidence="5">
    <location>
        <begin position="603"/>
        <end position="617"/>
    </location>
</feature>
<dbReference type="SMART" id="SM00248">
    <property type="entry name" value="ANK"/>
    <property type="match status" value="8"/>
</dbReference>
<keyword evidence="7" id="KW-1185">Reference proteome</keyword>
<evidence type="ECO:0000256" key="1">
    <source>
        <dbReference type="ARBA" id="ARBA00022737"/>
    </source>
</evidence>
<gene>
    <name evidence="6" type="ORF">ECRASSUSDP1_LOCUS19218</name>
</gene>
<dbReference type="Pfam" id="PF12796">
    <property type="entry name" value="Ank_2"/>
    <property type="match status" value="3"/>
</dbReference>
<feature type="compositionally biased region" description="Acidic residues" evidence="5">
    <location>
        <begin position="429"/>
        <end position="447"/>
    </location>
</feature>
<dbReference type="SUPFAM" id="SSF48403">
    <property type="entry name" value="Ankyrin repeat"/>
    <property type="match status" value="1"/>
</dbReference>
<name>A0AAD2D331_EUPCR</name>
<organism evidence="6 7">
    <name type="scientific">Euplotes crassus</name>
    <dbReference type="NCBI Taxonomy" id="5936"/>
    <lineage>
        <taxon>Eukaryota</taxon>
        <taxon>Sar</taxon>
        <taxon>Alveolata</taxon>
        <taxon>Ciliophora</taxon>
        <taxon>Intramacronucleata</taxon>
        <taxon>Spirotrichea</taxon>
        <taxon>Hypotrichia</taxon>
        <taxon>Euplotida</taxon>
        <taxon>Euplotidae</taxon>
        <taxon>Moneuplotes</taxon>
    </lineage>
</organism>
<feature type="compositionally biased region" description="Basic residues" evidence="5">
    <location>
        <begin position="847"/>
        <end position="859"/>
    </location>
</feature>
<feature type="compositionally biased region" description="Basic and acidic residues" evidence="5">
    <location>
        <begin position="1"/>
        <end position="21"/>
    </location>
</feature>
<feature type="repeat" description="ANK" evidence="3">
    <location>
        <begin position="243"/>
        <end position="275"/>
    </location>
</feature>
<dbReference type="Gene3D" id="1.25.40.20">
    <property type="entry name" value="Ankyrin repeat-containing domain"/>
    <property type="match status" value="2"/>
</dbReference>
<feature type="region of interest" description="Disordered" evidence="5">
    <location>
        <begin position="835"/>
        <end position="884"/>
    </location>
</feature>
<feature type="compositionally biased region" description="Basic residues" evidence="5">
    <location>
        <begin position="747"/>
        <end position="757"/>
    </location>
</feature>
<feature type="compositionally biased region" description="Basic and acidic residues" evidence="5">
    <location>
        <begin position="618"/>
        <end position="631"/>
    </location>
</feature>
<keyword evidence="4" id="KW-0175">Coiled coil</keyword>
<dbReference type="PROSITE" id="PS50088">
    <property type="entry name" value="ANK_REPEAT"/>
    <property type="match status" value="4"/>
</dbReference>
<feature type="compositionally biased region" description="Polar residues" evidence="5">
    <location>
        <begin position="836"/>
        <end position="846"/>
    </location>
</feature>
<reference evidence="6" key="1">
    <citation type="submission" date="2023-07" db="EMBL/GenBank/DDBJ databases">
        <authorList>
            <consortium name="AG Swart"/>
            <person name="Singh M."/>
            <person name="Singh A."/>
            <person name="Seah K."/>
            <person name="Emmerich C."/>
        </authorList>
    </citation>
    <scope>NUCLEOTIDE SEQUENCE</scope>
    <source>
        <strain evidence="6">DP1</strain>
    </source>
</reference>
<evidence type="ECO:0000313" key="6">
    <source>
        <dbReference type="EMBL" id="CAI2377828.1"/>
    </source>
</evidence>
<keyword evidence="1" id="KW-0677">Repeat</keyword>
<accession>A0AAD2D331</accession>
<dbReference type="Proteomes" id="UP001295684">
    <property type="component" value="Unassembled WGS sequence"/>
</dbReference>
<dbReference type="PANTHER" id="PTHR24178">
    <property type="entry name" value="MOLTING PROTEIN MLT-4"/>
    <property type="match status" value="1"/>
</dbReference>
<comment type="caution">
    <text evidence="6">The sequence shown here is derived from an EMBL/GenBank/DDBJ whole genome shotgun (WGS) entry which is preliminary data.</text>
</comment>
<sequence length="941" mass="105435">MQLKDRIENLKTESEDKREKFQGQNKGSGSKEKNLNFSSLSLAPETEESNTKEQKPISLMALVNKSKKVAKEELTQLQEEMASIESLDKALFLDLGGLESVNLDFEVNEDGDFPLGLACNKGSHEIVSLILSNPSCNPHRINNQGANAFWLACEGGKDENLPLLVERDVNYLVKTNKGLNSLHIAAMKNHYKVVKYLIELKFPLNIRVNQGPTALSIASELGHFDIVKLLVKSGAKINKLSKDGDGPLYKAIENGNKDIVQFLAENGAKMVLSDKYNVDPSAKNSKKQNALQFAASLKLTSIMDCLIKRMPDLDQEDESGFTLFSRYILQENFSICSKLLDSGCKLDHVNINGKTPLHLAVECRKIKAIEFLLDKGANPHIENFYGEDICEKIQKYNLVLKDRVMIPILQCCPDKRIKIDPEKIREEVQDNNEEGSDSGVEEDEPQDQESIIYDNPSSSSSSSSDTENSELMMTGSSFWVSEIGNASPSSKSRIIDNESSQKFIQRLIEQDNPNKIDIINKPSTLQKPALHSKSLFKMKTSKVAEEQAKPDPPQEGKDLMTLAPTNEIDHRTSMNSMVSNNFKINIIEQNEESEFLKAITVQKQTESNPAIPNTKNPDQAKPKIEEIKEQPENPPDQTKTDQPKPGSQEETKNQPEEDAEQPAKKKKKKKKKKKSIKKKDIEGANGDDEPLNQDLHQEEKEQKFETEIPVPVDKEHVQLAGIQSVGKAVNLDKFLLSDQSNSVLSKITKKKKRKKVKKQVETPDTNKETKESENDRFGNKNSEGKEGAMSFDEGKPTLSELKIKSKRPRELPESIKNLDDLDNKSIESAELKLKESLSNIKDQPLTSRKKKLGKLRKVSRSPSISGRGSGKLNDSSIDGGDLDPKEYYKQYAKSKKEKEHLEQLSTLKMLENGKAQLKQDLMLGSTSSKSSTKVKKPSRYS</sequence>
<dbReference type="EMBL" id="CAMPGE010019499">
    <property type="protein sequence ID" value="CAI2377828.1"/>
    <property type="molecule type" value="Genomic_DNA"/>
</dbReference>
<dbReference type="InterPro" id="IPR036770">
    <property type="entry name" value="Ankyrin_rpt-contain_sf"/>
</dbReference>
<feature type="compositionally biased region" description="Basic residues" evidence="5">
    <location>
        <begin position="932"/>
        <end position="941"/>
    </location>
</feature>
<feature type="compositionally biased region" description="Basic and acidic residues" evidence="5">
    <location>
        <begin position="758"/>
        <end position="786"/>
    </location>
</feature>
<evidence type="ECO:0000256" key="5">
    <source>
        <dbReference type="SAM" id="MobiDB-lite"/>
    </source>
</evidence>
<feature type="repeat" description="ANK" evidence="3">
    <location>
        <begin position="352"/>
        <end position="384"/>
    </location>
</feature>
<feature type="compositionally biased region" description="Basic and acidic residues" evidence="5">
    <location>
        <begin position="695"/>
        <end position="712"/>
    </location>
</feature>
<dbReference type="AlphaFoldDB" id="A0AAD2D331"/>
<feature type="repeat" description="ANK" evidence="3">
    <location>
        <begin position="177"/>
        <end position="209"/>
    </location>
</feature>
<proteinExistence type="predicted"/>
<keyword evidence="2 3" id="KW-0040">ANK repeat</keyword>